<name>A0A645FE93_9ZZZZ</name>
<dbReference type="InterPro" id="IPR013785">
    <property type="entry name" value="Aldolase_TIM"/>
</dbReference>
<dbReference type="Gene3D" id="3.20.20.70">
    <property type="entry name" value="Aldolase class I"/>
    <property type="match status" value="1"/>
</dbReference>
<dbReference type="EMBL" id="VSSQ01058190">
    <property type="protein sequence ID" value="MPN11916.1"/>
    <property type="molecule type" value="Genomic_DNA"/>
</dbReference>
<dbReference type="AlphaFoldDB" id="A0A645FE93"/>
<reference evidence="2" key="1">
    <citation type="submission" date="2019-08" db="EMBL/GenBank/DDBJ databases">
        <authorList>
            <person name="Kucharzyk K."/>
            <person name="Murdoch R.W."/>
            <person name="Higgins S."/>
            <person name="Loffler F."/>
        </authorList>
    </citation>
    <scope>NUCLEOTIDE SEQUENCE</scope>
</reference>
<dbReference type="Pfam" id="PF13186">
    <property type="entry name" value="SPASM"/>
    <property type="match status" value="1"/>
</dbReference>
<dbReference type="SUPFAM" id="SSF102114">
    <property type="entry name" value="Radical SAM enzymes"/>
    <property type="match status" value="1"/>
</dbReference>
<accession>A0A645FE93</accession>
<gene>
    <name evidence="2" type="ORF">SDC9_159225</name>
</gene>
<feature type="domain" description="4Fe4S-binding SPASM" evidence="1">
    <location>
        <begin position="2"/>
        <end position="61"/>
    </location>
</feature>
<comment type="caution">
    <text evidence="2">The sequence shown here is derived from an EMBL/GenBank/DDBJ whole genome shotgun (WGS) entry which is preliminary data.</text>
</comment>
<proteinExistence type="predicted"/>
<organism evidence="2">
    <name type="scientific">bioreactor metagenome</name>
    <dbReference type="NCBI Taxonomy" id="1076179"/>
    <lineage>
        <taxon>unclassified sequences</taxon>
        <taxon>metagenomes</taxon>
        <taxon>ecological metagenomes</taxon>
    </lineage>
</organism>
<evidence type="ECO:0000259" key="1">
    <source>
        <dbReference type="Pfam" id="PF13186"/>
    </source>
</evidence>
<evidence type="ECO:0000313" key="2">
    <source>
        <dbReference type="EMBL" id="MPN11916.1"/>
    </source>
</evidence>
<dbReference type="InterPro" id="IPR023885">
    <property type="entry name" value="4Fe4S-binding_SPASM_dom"/>
</dbReference>
<dbReference type="InterPro" id="IPR058240">
    <property type="entry name" value="rSAM_sf"/>
</dbReference>
<sequence>MIAILVDGTVVPCCLDAEGQIDLGNIYTEDLNSILCSKRFTDIIKGFNDNQLIEPLCQKCTYRNRFN</sequence>
<protein>
    <recommendedName>
        <fullName evidence="1">4Fe4S-binding SPASM domain-containing protein</fullName>
    </recommendedName>
</protein>